<feature type="domain" description="Calcineurin-like phosphoesterase" evidence="1">
    <location>
        <begin position="30"/>
        <end position="180"/>
    </location>
</feature>
<dbReference type="EMBL" id="RSAS01000501">
    <property type="protein sequence ID" value="RRR70714.1"/>
    <property type="molecule type" value="Genomic_DNA"/>
</dbReference>
<gene>
    <name evidence="2" type="ORF">EI684_12810</name>
</gene>
<dbReference type="Gene3D" id="3.60.21.10">
    <property type="match status" value="1"/>
</dbReference>
<proteinExistence type="predicted"/>
<comment type="caution">
    <text evidence="2">The sequence shown here is derived from an EMBL/GenBank/DDBJ whole genome shotgun (WGS) entry which is preliminary data.</text>
</comment>
<protein>
    <submittedName>
        <fullName evidence="2">Metallophosphoesterase</fullName>
    </submittedName>
</protein>
<dbReference type="Proteomes" id="UP000280307">
    <property type="component" value="Unassembled WGS sequence"/>
</dbReference>
<reference evidence="2 3" key="1">
    <citation type="submission" date="2018-12" db="EMBL/GenBank/DDBJ databases">
        <title>Genome Sequence of Candidatus Viridilinea halotolerans isolated from saline sulfide-rich spring.</title>
        <authorList>
            <person name="Grouzdev D.S."/>
            <person name="Burganskaya E.I."/>
            <person name="Krutkina M.S."/>
            <person name="Sukhacheva M.V."/>
            <person name="Gorlenko V.M."/>
        </authorList>
    </citation>
    <scope>NUCLEOTIDE SEQUENCE [LARGE SCALE GENOMIC DNA]</scope>
    <source>
        <strain evidence="2">Chok-6</strain>
    </source>
</reference>
<evidence type="ECO:0000259" key="1">
    <source>
        <dbReference type="Pfam" id="PF00149"/>
    </source>
</evidence>
<organism evidence="2 3">
    <name type="scientific">Candidatus Viridilinea halotolerans</name>
    <dbReference type="NCBI Taxonomy" id="2491704"/>
    <lineage>
        <taxon>Bacteria</taxon>
        <taxon>Bacillati</taxon>
        <taxon>Chloroflexota</taxon>
        <taxon>Chloroflexia</taxon>
        <taxon>Chloroflexales</taxon>
        <taxon>Chloroflexineae</taxon>
        <taxon>Oscillochloridaceae</taxon>
        <taxon>Candidatus Viridilinea</taxon>
    </lineage>
</organism>
<dbReference type="InterPro" id="IPR029052">
    <property type="entry name" value="Metallo-depent_PP-like"/>
</dbReference>
<accession>A0A426TXW1</accession>
<sequence length="208" mass="23621">MQILTISDEIVPAIYSLNLKQRLPQVHCVFSCGDLPYYYIEFVLTTLQVPCFFVFGNHDGQQYLESGEVLTAPRGAVNVEGRVVRYAGLSIAGLGGSLRYKSDGEHMYSDAEMMRRAWRLVPMMLFHKYRYGRYLDVLLTHAPPLGIHNGPSYPHRGLAAFLWLMDRFRPRYLIHGHVHPSYGYNSGIESVYGATTVLNTAGYRVLEV</sequence>
<dbReference type="SUPFAM" id="SSF56300">
    <property type="entry name" value="Metallo-dependent phosphatases"/>
    <property type="match status" value="1"/>
</dbReference>
<evidence type="ECO:0000313" key="3">
    <source>
        <dbReference type="Proteomes" id="UP000280307"/>
    </source>
</evidence>
<dbReference type="Pfam" id="PF00149">
    <property type="entry name" value="Metallophos"/>
    <property type="match status" value="1"/>
</dbReference>
<name>A0A426TXW1_9CHLR</name>
<dbReference type="InterPro" id="IPR004843">
    <property type="entry name" value="Calcineurin-like_PHP"/>
</dbReference>
<dbReference type="AlphaFoldDB" id="A0A426TXW1"/>
<evidence type="ECO:0000313" key="2">
    <source>
        <dbReference type="EMBL" id="RRR70714.1"/>
    </source>
</evidence>
<dbReference type="GO" id="GO:0016787">
    <property type="term" value="F:hydrolase activity"/>
    <property type="evidence" value="ECO:0007669"/>
    <property type="project" value="InterPro"/>
</dbReference>